<dbReference type="InterPro" id="IPR004953">
    <property type="entry name" value="EB1_C"/>
</dbReference>
<dbReference type="GO" id="GO:0051301">
    <property type="term" value="P:cell division"/>
    <property type="evidence" value="ECO:0007669"/>
    <property type="project" value="UniProtKB-KW"/>
</dbReference>
<keyword evidence="5 9" id="KW-0493">Microtubule</keyword>
<dbReference type="PROSITE" id="PS51230">
    <property type="entry name" value="EB1_C"/>
    <property type="match status" value="1"/>
</dbReference>
<dbReference type="STRING" id="5722.A2GKK4"/>
<keyword evidence="6" id="KW-0498">Mitosis</keyword>
<dbReference type="GO" id="GO:0031110">
    <property type="term" value="P:regulation of microtubule polymerization or depolymerization"/>
    <property type="evidence" value="ECO:0000318"/>
    <property type="project" value="GO_Central"/>
</dbReference>
<evidence type="ECO:0000256" key="9">
    <source>
        <dbReference type="PROSITE-ProRule" id="PRU00576"/>
    </source>
</evidence>
<evidence type="ECO:0000256" key="2">
    <source>
        <dbReference type="ARBA" id="ARBA00010729"/>
    </source>
</evidence>
<name>A2GKK4_TRIV3</name>
<dbReference type="Pfam" id="PF00307">
    <property type="entry name" value="CH"/>
    <property type="match status" value="1"/>
</dbReference>
<dbReference type="GO" id="GO:0051225">
    <property type="term" value="P:spindle assembly"/>
    <property type="evidence" value="ECO:0000318"/>
    <property type="project" value="GO_Central"/>
</dbReference>
<evidence type="ECO:0000259" key="11">
    <source>
        <dbReference type="PROSITE" id="PS50021"/>
    </source>
</evidence>
<dbReference type="InterPro" id="IPR036872">
    <property type="entry name" value="CH_dom_sf"/>
</dbReference>
<evidence type="ECO:0000256" key="4">
    <source>
        <dbReference type="ARBA" id="ARBA00022618"/>
    </source>
</evidence>
<dbReference type="OrthoDB" id="2119228at2759"/>
<dbReference type="GO" id="GO:0005881">
    <property type="term" value="C:cytoplasmic microtubule"/>
    <property type="evidence" value="ECO:0000318"/>
    <property type="project" value="GO_Central"/>
</dbReference>
<evidence type="ECO:0000256" key="8">
    <source>
        <dbReference type="ARBA" id="ARBA00023306"/>
    </source>
</evidence>
<dbReference type="FunFam" id="1.10.418.10:FF:000028">
    <property type="entry name" value="RP/EB family microtubule-associated protein"/>
    <property type="match status" value="1"/>
</dbReference>
<dbReference type="InParanoid" id="A2GKK4"/>
<gene>
    <name evidence="13" type="ORF">TVAG_381030</name>
</gene>
<accession>A2GKK4</accession>
<comment type="similarity">
    <text evidence="2">Belongs to the MAPRE family.</text>
</comment>
<dbReference type="VEuPathDB" id="TrichDB:TVAGG3_0427460"/>
<dbReference type="EMBL" id="DS116806">
    <property type="protein sequence ID" value="EAX82313.1"/>
    <property type="molecule type" value="Genomic_DNA"/>
</dbReference>
<reference evidence="13" key="2">
    <citation type="journal article" date="2007" name="Science">
        <title>Draft genome sequence of the sexually transmitted pathogen Trichomonas vaginalis.</title>
        <authorList>
            <person name="Carlton J.M."/>
            <person name="Hirt R.P."/>
            <person name="Silva J.C."/>
            <person name="Delcher A.L."/>
            <person name="Schatz M."/>
            <person name="Zhao Q."/>
            <person name="Wortman J.R."/>
            <person name="Bidwell S.L."/>
            <person name="Alsmark U.C.M."/>
            <person name="Besteiro S."/>
            <person name="Sicheritz-Ponten T."/>
            <person name="Noel C.J."/>
            <person name="Dacks J.B."/>
            <person name="Foster P.G."/>
            <person name="Simillion C."/>
            <person name="Van de Peer Y."/>
            <person name="Miranda-Saavedra D."/>
            <person name="Barton G.J."/>
            <person name="Westrop G.D."/>
            <person name="Mueller S."/>
            <person name="Dessi D."/>
            <person name="Fiori P.L."/>
            <person name="Ren Q."/>
            <person name="Paulsen I."/>
            <person name="Zhang H."/>
            <person name="Bastida-Corcuera F.D."/>
            <person name="Simoes-Barbosa A."/>
            <person name="Brown M.T."/>
            <person name="Hayes R.D."/>
            <person name="Mukherjee M."/>
            <person name="Okumura C.Y."/>
            <person name="Schneider R."/>
            <person name="Smith A.J."/>
            <person name="Vanacova S."/>
            <person name="Villalvazo M."/>
            <person name="Haas B.J."/>
            <person name="Pertea M."/>
            <person name="Feldblyum T.V."/>
            <person name="Utterback T.R."/>
            <person name="Shu C.L."/>
            <person name="Osoegawa K."/>
            <person name="de Jong P.J."/>
            <person name="Hrdy I."/>
            <person name="Horvathova L."/>
            <person name="Zubacova Z."/>
            <person name="Dolezal P."/>
            <person name="Malik S.B."/>
            <person name="Logsdon J.M. Jr."/>
            <person name="Henze K."/>
            <person name="Gupta A."/>
            <person name="Wang C.C."/>
            <person name="Dunne R.L."/>
            <person name="Upcroft J.A."/>
            <person name="Upcroft P."/>
            <person name="White O."/>
            <person name="Salzberg S.L."/>
            <person name="Tang P."/>
            <person name="Chiu C.-H."/>
            <person name="Lee Y.-S."/>
            <person name="Embley T.M."/>
            <person name="Coombs G.H."/>
            <person name="Mottram J.C."/>
            <person name="Tachezy J."/>
            <person name="Fraser-Liggett C.M."/>
            <person name="Johnson P.J."/>
        </authorList>
    </citation>
    <scope>NUCLEOTIDE SEQUENCE [LARGE SCALE GENOMIC DNA]</scope>
    <source>
        <strain evidence="13">G3</strain>
    </source>
</reference>
<evidence type="ECO:0000256" key="6">
    <source>
        <dbReference type="ARBA" id="ARBA00022776"/>
    </source>
</evidence>
<sequence length="254" mass="29492">MTNIEQLGKIPKNCAVGKNELLAWVNSICGVNYHKIEDCSNGAAFCQIMDAIYPDSIALGKVNYDPVYESDIVNNFIILQESFNENKIQKNLNINELVRKKASATLEMMQWLYNYCSIYGCVDNYDPYERRKNFNCKEPNVTRNSGVPVLSRRKSERTISSPTIHRRKTLDSNQSAQQSLSESDSEKKVRKLEKSVTRLENELMATTKERQFYWEKLRDIEIYCNENQNESTKQILELLYRLDADGEFIQPDEN</sequence>
<dbReference type="OMA" id="ETMPMNS"/>
<dbReference type="KEGG" id="tva:4739942"/>
<evidence type="ECO:0000256" key="3">
    <source>
        <dbReference type="ARBA" id="ARBA00022490"/>
    </source>
</evidence>
<keyword evidence="8" id="KW-0131">Cell cycle</keyword>
<evidence type="ECO:0000313" key="13">
    <source>
        <dbReference type="EMBL" id="EAX82313.1"/>
    </source>
</evidence>
<evidence type="ECO:0000259" key="12">
    <source>
        <dbReference type="PROSITE" id="PS51230"/>
    </source>
</evidence>
<feature type="compositionally biased region" description="Polar residues" evidence="10">
    <location>
        <begin position="171"/>
        <end position="182"/>
    </location>
</feature>
<dbReference type="Gene3D" id="1.20.5.1430">
    <property type="match status" value="1"/>
</dbReference>
<dbReference type="eggNOG" id="KOG3000">
    <property type="taxonomic scope" value="Eukaryota"/>
</dbReference>
<keyword evidence="3" id="KW-0963">Cytoplasm</keyword>
<dbReference type="RefSeq" id="XP_001295243.1">
    <property type="nucleotide sequence ID" value="XM_001295242.1"/>
</dbReference>
<keyword evidence="4" id="KW-0132">Cell division</keyword>
<dbReference type="Gene3D" id="1.10.418.10">
    <property type="entry name" value="Calponin-like domain"/>
    <property type="match status" value="1"/>
</dbReference>
<evidence type="ECO:0000256" key="5">
    <source>
        <dbReference type="ARBA" id="ARBA00022701"/>
    </source>
</evidence>
<comment type="subcellular location">
    <subcellularLocation>
        <location evidence="1">Cytoplasm</location>
        <location evidence="1">Cytoskeleton</location>
    </subcellularLocation>
</comment>
<dbReference type="InterPro" id="IPR027328">
    <property type="entry name" value="MAPRE"/>
</dbReference>
<dbReference type="SMR" id="A2GKK4"/>
<dbReference type="PROSITE" id="PS50021">
    <property type="entry name" value="CH"/>
    <property type="match status" value="1"/>
</dbReference>
<keyword evidence="14" id="KW-1185">Reference proteome</keyword>
<dbReference type="InterPro" id="IPR001715">
    <property type="entry name" value="CH_dom"/>
</dbReference>
<dbReference type="GO" id="GO:0035372">
    <property type="term" value="P:protein localization to microtubule"/>
    <property type="evidence" value="ECO:0000318"/>
    <property type="project" value="GO_Central"/>
</dbReference>
<dbReference type="Proteomes" id="UP000001542">
    <property type="component" value="Unassembled WGS sequence"/>
</dbReference>
<dbReference type="VEuPathDB" id="TrichDB:TVAG_381030"/>
<evidence type="ECO:0008006" key="15">
    <source>
        <dbReference type="Google" id="ProtNLM"/>
    </source>
</evidence>
<dbReference type="Pfam" id="PF03271">
    <property type="entry name" value="EB1"/>
    <property type="match status" value="1"/>
</dbReference>
<protein>
    <recommendedName>
        <fullName evidence="15">EB1 protein</fullName>
    </recommendedName>
</protein>
<feature type="domain" description="EB1 C-terminal" evidence="12">
    <location>
        <begin position="181"/>
        <end position="248"/>
    </location>
</feature>
<dbReference type="SUPFAM" id="SSF140612">
    <property type="entry name" value="EB1 dimerisation domain-like"/>
    <property type="match status" value="1"/>
</dbReference>
<dbReference type="SUPFAM" id="SSF47576">
    <property type="entry name" value="Calponin-homology domain, CH-domain"/>
    <property type="match status" value="1"/>
</dbReference>
<proteinExistence type="inferred from homology"/>
<dbReference type="AlphaFoldDB" id="A2GKK4"/>
<feature type="domain" description="Calponin-homology (CH)" evidence="11">
    <location>
        <begin position="15"/>
        <end position="117"/>
    </location>
</feature>
<dbReference type="InterPro" id="IPR036133">
    <property type="entry name" value="EB1_C_sf"/>
</dbReference>
<organism evidence="13 14">
    <name type="scientific">Trichomonas vaginalis (strain ATCC PRA-98 / G3)</name>
    <dbReference type="NCBI Taxonomy" id="412133"/>
    <lineage>
        <taxon>Eukaryota</taxon>
        <taxon>Metamonada</taxon>
        <taxon>Parabasalia</taxon>
        <taxon>Trichomonadida</taxon>
        <taxon>Trichomonadidae</taxon>
        <taxon>Trichomonas</taxon>
    </lineage>
</organism>
<evidence type="ECO:0000256" key="10">
    <source>
        <dbReference type="SAM" id="MobiDB-lite"/>
    </source>
</evidence>
<dbReference type="PANTHER" id="PTHR10623">
    <property type="entry name" value="MICROTUBULE-ASSOCIATED PROTEIN RP/EB FAMILY MEMBER"/>
    <property type="match status" value="1"/>
</dbReference>
<feature type="region of interest" description="Disordered" evidence="10">
    <location>
        <begin position="145"/>
        <end position="188"/>
    </location>
</feature>
<evidence type="ECO:0000256" key="7">
    <source>
        <dbReference type="ARBA" id="ARBA00023212"/>
    </source>
</evidence>
<evidence type="ECO:0000313" key="14">
    <source>
        <dbReference type="Proteomes" id="UP000001542"/>
    </source>
</evidence>
<evidence type="ECO:0000256" key="1">
    <source>
        <dbReference type="ARBA" id="ARBA00004245"/>
    </source>
</evidence>
<dbReference type="GO" id="GO:0051010">
    <property type="term" value="F:microtubule plus-end binding"/>
    <property type="evidence" value="ECO:0000318"/>
    <property type="project" value="GO_Central"/>
</dbReference>
<dbReference type="GO" id="GO:0051233">
    <property type="term" value="C:spindle midzone"/>
    <property type="evidence" value="ECO:0000318"/>
    <property type="project" value="GO_Central"/>
</dbReference>
<dbReference type="GO" id="GO:0005815">
    <property type="term" value="C:microtubule organizing center"/>
    <property type="evidence" value="ECO:0000318"/>
    <property type="project" value="GO_Central"/>
</dbReference>
<dbReference type="GO" id="GO:0035371">
    <property type="term" value="C:microtubule plus-end"/>
    <property type="evidence" value="ECO:0000318"/>
    <property type="project" value="GO_Central"/>
</dbReference>
<reference evidence="13" key="1">
    <citation type="submission" date="2006-10" db="EMBL/GenBank/DDBJ databases">
        <authorList>
            <person name="Amadeo P."/>
            <person name="Zhao Q."/>
            <person name="Wortman J."/>
            <person name="Fraser-Liggett C."/>
            <person name="Carlton J."/>
        </authorList>
    </citation>
    <scope>NUCLEOTIDE SEQUENCE</scope>
    <source>
        <strain evidence="13">G3</strain>
    </source>
</reference>
<keyword evidence="7" id="KW-0206">Cytoskeleton</keyword>